<evidence type="ECO:0000313" key="10">
    <source>
        <dbReference type="EMBL" id="OBA23945.1"/>
    </source>
</evidence>
<evidence type="ECO:0000256" key="4">
    <source>
        <dbReference type="ARBA" id="ARBA00022670"/>
    </source>
</evidence>
<dbReference type="PANTHER" id="PTHR28570">
    <property type="entry name" value="ASPARTYL AMINOPEPTIDASE"/>
    <property type="match status" value="1"/>
</dbReference>
<keyword evidence="7 9" id="KW-0862">Zinc</keyword>
<dbReference type="EMBL" id="LXTC01000001">
    <property type="protein sequence ID" value="OBA23945.1"/>
    <property type="molecule type" value="Genomic_DNA"/>
</dbReference>
<evidence type="ECO:0008006" key="12">
    <source>
        <dbReference type="Google" id="ProtNLM"/>
    </source>
</evidence>
<keyword evidence="11" id="KW-1185">Reference proteome</keyword>
<evidence type="ECO:0000256" key="8">
    <source>
        <dbReference type="ARBA" id="ARBA00023049"/>
    </source>
</evidence>
<keyword evidence="8 9" id="KW-0482">Metalloprotease</keyword>
<dbReference type="InterPro" id="IPR001948">
    <property type="entry name" value="Peptidase_M18"/>
</dbReference>
<dbReference type="GO" id="GO:0008270">
    <property type="term" value="F:zinc ion binding"/>
    <property type="evidence" value="ECO:0007669"/>
    <property type="project" value="InterPro"/>
</dbReference>
<keyword evidence="6 9" id="KW-0378">Hydrolase</keyword>
<dbReference type="SUPFAM" id="SSF53187">
    <property type="entry name" value="Zn-dependent exopeptidases"/>
    <property type="match status" value="1"/>
</dbReference>
<dbReference type="AlphaFoldDB" id="A0A1A0HIV7"/>
<dbReference type="Gene3D" id="2.30.250.10">
    <property type="entry name" value="Aminopeptidase i, Domain 2"/>
    <property type="match status" value="1"/>
</dbReference>
<dbReference type="GO" id="GO:0006508">
    <property type="term" value="P:proteolysis"/>
    <property type="evidence" value="ECO:0007669"/>
    <property type="project" value="UniProtKB-KW"/>
</dbReference>
<evidence type="ECO:0000256" key="2">
    <source>
        <dbReference type="ARBA" id="ARBA00008290"/>
    </source>
</evidence>
<dbReference type="GeneID" id="30028583"/>
<comment type="caution">
    <text evidence="10">The sequence shown here is derived from an EMBL/GenBank/DDBJ whole genome shotgun (WGS) entry which is preliminary data.</text>
</comment>
<dbReference type="RefSeq" id="XP_018714426.1">
    <property type="nucleotide sequence ID" value="XM_018855607.1"/>
</dbReference>
<evidence type="ECO:0000256" key="5">
    <source>
        <dbReference type="ARBA" id="ARBA00022723"/>
    </source>
</evidence>
<dbReference type="PANTHER" id="PTHR28570:SF4">
    <property type="entry name" value="VACUOLAR AMINOPEPTIDASE 1"/>
    <property type="match status" value="1"/>
</dbReference>
<keyword evidence="4 9" id="KW-0645">Protease</keyword>
<protein>
    <recommendedName>
        <fullName evidence="12">Peptidase M18, aminopeptidase I</fullName>
    </recommendedName>
</protein>
<comment type="similarity">
    <text evidence="2 9">Belongs to the peptidase M18 family.</text>
</comment>
<accession>A0A1A0HIV7</accession>
<organism evidence="10 11">
    <name type="scientific">Metschnikowia bicuspidata var. bicuspidata NRRL YB-4993</name>
    <dbReference type="NCBI Taxonomy" id="869754"/>
    <lineage>
        <taxon>Eukaryota</taxon>
        <taxon>Fungi</taxon>
        <taxon>Dikarya</taxon>
        <taxon>Ascomycota</taxon>
        <taxon>Saccharomycotina</taxon>
        <taxon>Pichiomycetes</taxon>
        <taxon>Metschnikowiaceae</taxon>
        <taxon>Metschnikowia</taxon>
    </lineage>
</organism>
<evidence type="ECO:0000256" key="3">
    <source>
        <dbReference type="ARBA" id="ARBA00022438"/>
    </source>
</evidence>
<proteinExistence type="inferred from homology"/>
<evidence type="ECO:0000256" key="9">
    <source>
        <dbReference type="RuleBase" id="RU004386"/>
    </source>
</evidence>
<dbReference type="Gene3D" id="3.40.630.10">
    <property type="entry name" value="Zn peptidases"/>
    <property type="match status" value="1"/>
</dbReference>
<dbReference type="PRINTS" id="PR00932">
    <property type="entry name" value="AMINO1PTASE"/>
</dbReference>
<dbReference type="Proteomes" id="UP000092555">
    <property type="component" value="Unassembled WGS sequence"/>
</dbReference>
<keyword evidence="3 9" id="KW-0031">Aminopeptidase</keyword>
<evidence type="ECO:0000256" key="1">
    <source>
        <dbReference type="ARBA" id="ARBA00001947"/>
    </source>
</evidence>
<dbReference type="STRING" id="869754.A0A1A0HIV7"/>
<gene>
    <name evidence="10" type="ORF">METBIDRAFT_30303</name>
</gene>
<evidence type="ECO:0000256" key="6">
    <source>
        <dbReference type="ARBA" id="ARBA00022801"/>
    </source>
</evidence>
<name>A0A1A0HIV7_9ASCO</name>
<evidence type="ECO:0000256" key="7">
    <source>
        <dbReference type="ARBA" id="ARBA00022833"/>
    </source>
</evidence>
<dbReference type="InterPro" id="IPR023358">
    <property type="entry name" value="Peptidase_M18_dom2"/>
</dbReference>
<dbReference type="SUPFAM" id="SSF101821">
    <property type="entry name" value="Aminopeptidase/glucanase lid domain"/>
    <property type="match status" value="1"/>
</dbReference>
<sequence length="548" mass="59940">MAPRGYANEDITSIIDTFSIINQNGILSTDSEDNLETEQDSEPEAVINDIELSSSINNGVKCTAMNIDSTIEKKGNETNTNTGDLSGFFEKLCFNYLDFTDKNPTTYHVISYFTQLLTSSRFKYIPESSFFEHTKKGGLFFTKRDDQSMIAFVVGGKWVPENGIAGIGCHVDALTLKLKPCSLKTQVSDYELLGVAPYSGALNHLWLDRDLGIAGSILVRDSVSGKIQRRIITSGKHAVCRIPSLAPHFGIGASPPYNKETQMIPVLGYGTVEPLATDDEKTSALYGKHSLGLLRYIAKLADVKVSQMVEADLDLYDVQPATRGGLSDEFIFAPRIDDRLCAFSAIHGLLKHSMVGSLEEFDGFLIVLLANNEEIGSATRTGAKGKLLNSVVERVLVSRKYKSSDLALVFANSVILSADVTHALNPNFTEAYLERHSPVPNKGLVLKLDASGHVVTDLTGQLLMNLIAQKNNLKLQEFHIRNDRPSGGTIGPMLAVDTGSRVIDVGLAQLSMHSIRASTGFKEPGIGVKTFEAFFRCWRAALSEIEYD</sequence>
<reference evidence="10 11" key="1">
    <citation type="submission" date="2016-05" db="EMBL/GenBank/DDBJ databases">
        <title>Comparative genomics of biotechnologically important yeasts.</title>
        <authorList>
            <consortium name="DOE Joint Genome Institute"/>
            <person name="Riley R."/>
            <person name="Haridas S."/>
            <person name="Wolfe K.H."/>
            <person name="Lopes M.R."/>
            <person name="Hittinger C.T."/>
            <person name="Goker M."/>
            <person name="Salamov A."/>
            <person name="Wisecaver J."/>
            <person name="Long T.M."/>
            <person name="Aerts A.L."/>
            <person name="Barry K."/>
            <person name="Choi C."/>
            <person name="Clum A."/>
            <person name="Coughlan A.Y."/>
            <person name="Deshpande S."/>
            <person name="Douglass A.P."/>
            <person name="Hanson S.J."/>
            <person name="Klenk H.-P."/>
            <person name="LaButti K."/>
            <person name="Lapidus A."/>
            <person name="Lindquist E."/>
            <person name="Lipzen A."/>
            <person name="Meier-kolthoff J.P."/>
            <person name="Ohm R.A."/>
            <person name="Otillar R.P."/>
            <person name="Pangilinan J."/>
            <person name="Peng Y."/>
            <person name="Rokas A."/>
            <person name="Rosa C.A."/>
            <person name="Scheuner C."/>
            <person name="Sibirny A.A."/>
            <person name="Slot J.C."/>
            <person name="Stielow J.B."/>
            <person name="Sun H."/>
            <person name="Kurtzman C.P."/>
            <person name="Blackwell M."/>
            <person name="Grigoriev I.V."/>
            <person name="Jeffries T.W."/>
        </authorList>
    </citation>
    <scope>NUCLEOTIDE SEQUENCE [LARGE SCALE GENOMIC DNA]</scope>
    <source>
        <strain evidence="10 11">NRRL YB-4993</strain>
    </source>
</reference>
<keyword evidence="5 9" id="KW-0479">Metal-binding</keyword>
<dbReference type="Pfam" id="PF02127">
    <property type="entry name" value="Peptidase_M18"/>
    <property type="match status" value="1"/>
</dbReference>
<dbReference type="GO" id="GO:0000324">
    <property type="term" value="C:fungal-type vacuole"/>
    <property type="evidence" value="ECO:0007669"/>
    <property type="project" value="TreeGrafter"/>
</dbReference>
<evidence type="ECO:0000313" key="11">
    <source>
        <dbReference type="Proteomes" id="UP000092555"/>
    </source>
</evidence>
<comment type="cofactor">
    <cofactor evidence="1">
        <name>Zn(2+)</name>
        <dbReference type="ChEBI" id="CHEBI:29105"/>
    </cofactor>
</comment>
<dbReference type="GO" id="GO:0070006">
    <property type="term" value="F:metalloaminopeptidase activity"/>
    <property type="evidence" value="ECO:0007669"/>
    <property type="project" value="TreeGrafter"/>
</dbReference>
<dbReference type="OrthoDB" id="9880441at2759"/>